<evidence type="ECO:0000256" key="5">
    <source>
        <dbReference type="SAM" id="Phobius"/>
    </source>
</evidence>
<dbReference type="InterPro" id="IPR019109">
    <property type="entry name" value="MamF_MmsF"/>
</dbReference>
<gene>
    <name evidence="6" type="ORF">SJ2017_0129</name>
</gene>
<proteinExistence type="predicted"/>
<keyword evidence="3 5" id="KW-1133">Transmembrane helix</keyword>
<dbReference type="Proteomes" id="UP000191820">
    <property type="component" value="Chromosome"/>
</dbReference>
<accession>A0ABN4YCW9</accession>
<evidence type="ECO:0008006" key="8">
    <source>
        <dbReference type="Google" id="ProtNLM"/>
    </source>
</evidence>
<feature type="transmembrane region" description="Helical" evidence="5">
    <location>
        <begin position="83"/>
        <end position="100"/>
    </location>
</feature>
<dbReference type="EMBL" id="CP020472">
    <property type="protein sequence ID" value="ARD20478.1"/>
    <property type="molecule type" value="Genomic_DNA"/>
</dbReference>
<dbReference type="Pfam" id="PF09685">
    <property type="entry name" value="MamF_MmsF"/>
    <property type="match status" value="1"/>
</dbReference>
<feature type="transmembrane region" description="Helical" evidence="5">
    <location>
        <begin position="19"/>
        <end position="41"/>
    </location>
</feature>
<keyword evidence="2 5" id="KW-0812">Transmembrane</keyword>
<evidence type="ECO:0000313" key="6">
    <source>
        <dbReference type="EMBL" id="ARD20478.1"/>
    </source>
</evidence>
<evidence type="ECO:0000256" key="1">
    <source>
        <dbReference type="ARBA" id="ARBA00004141"/>
    </source>
</evidence>
<comment type="subcellular location">
    <subcellularLocation>
        <location evidence="1">Membrane</location>
        <topology evidence="1">Multi-pass membrane protein</topology>
    </subcellularLocation>
</comment>
<feature type="transmembrane region" description="Helical" evidence="5">
    <location>
        <begin position="56"/>
        <end position="77"/>
    </location>
</feature>
<name>A0ABN4YCW9_9GAMM</name>
<organism evidence="6 7">
    <name type="scientific">Shewanella japonica</name>
    <dbReference type="NCBI Taxonomy" id="93973"/>
    <lineage>
        <taxon>Bacteria</taxon>
        <taxon>Pseudomonadati</taxon>
        <taxon>Pseudomonadota</taxon>
        <taxon>Gammaproteobacteria</taxon>
        <taxon>Alteromonadales</taxon>
        <taxon>Shewanellaceae</taxon>
        <taxon>Shewanella</taxon>
    </lineage>
</organism>
<protein>
    <recommendedName>
        <fullName evidence="8">DUF4870 domain-containing protein</fullName>
    </recommendedName>
</protein>
<evidence type="ECO:0000313" key="7">
    <source>
        <dbReference type="Proteomes" id="UP000191820"/>
    </source>
</evidence>
<keyword evidence="4 5" id="KW-0472">Membrane</keyword>
<reference evidence="6 7" key="1">
    <citation type="submission" date="2017-03" db="EMBL/GenBank/DDBJ databases">
        <title>Genome sequencing of Shewanella japonica KCTC 22435.</title>
        <authorList>
            <person name="Kim K.M."/>
        </authorList>
    </citation>
    <scope>NUCLEOTIDE SEQUENCE [LARGE SCALE GENOMIC DNA]</scope>
    <source>
        <strain evidence="6 7">KCTC 22435</strain>
    </source>
</reference>
<dbReference type="RefSeq" id="WP_055025937.1">
    <property type="nucleotide sequence ID" value="NZ_CANMJJ010000006.1"/>
</dbReference>
<evidence type="ECO:0000256" key="3">
    <source>
        <dbReference type="ARBA" id="ARBA00022989"/>
    </source>
</evidence>
<sequence length="116" mass="12976">MSEETTLQTQEVSQDSKNLALLCWIGTIFFGFIPGLVLYLVKTDDEYVRQQAKESLNLSITVIIGYFISSLLFIIVIGMLTMFAVGIFNLVFCILGAIAASKAEDFKVPYILRLIK</sequence>
<evidence type="ECO:0000256" key="4">
    <source>
        <dbReference type="ARBA" id="ARBA00023136"/>
    </source>
</evidence>
<keyword evidence="7" id="KW-1185">Reference proteome</keyword>
<evidence type="ECO:0000256" key="2">
    <source>
        <dbReference type="ARBA" id="ARBA00022692"/>
    </source>
</evidence>